<feature type="transmembrane region" description="Helical" evidence="1">
    <location>
        <begin position="23"/>
        <end position="44"/>
    </location>
</feature>
<comment type="caution">
    <text evidence="2">The sequence shown here is derived from an EMBL/GenBank/DDBJ whole genome shotgun (WGS) entry which is preliminary data.</text>
</comment>
<keyword evidence="1" id="KW-0812">Transmembrane</keyword>
<accession>A0A552X3A2</accession>
<dbReference type="OrthoDB" id="283083at2"/>
<dbReference type="Proteomes" id="UP000320359">
    <property type="component" value="Unassembled WGS sequence"/>
</dbReference>
<evidence type="ECO:0000256" key="1">
    <source>
        <dbReference type="SAM" id="Phobius"/>
    </source>
</evidence>
<keyword evidence="1" id="KW-1133">Transmembrane helix</keyword>
<evidence type="ECO:0000313" key="2">
    <source>
        <dbReference type="EMBL" id="TRW49369.1"/>
    </source>
</evidence>
<sequence length="155" mass="17821">MNPLDQLHDIVAAGDVGWWPLAWGWWVLICLCVVGLCLIIRSCFRAYARARPRRLVLAELQRPHESLSAINSTVKRGLRMAQVPLEINQLHGKDWIDFLVNTGPNGNSNNFQTQLRAFSDRLYQSNNEESVRRYQALMQQWAAQTRWLYKGGADV</sequence>
<gene>
    <name evidence="2" type="ORF">FM042_00410</name>
</gene>
<dbReference type="InterPro" id="IPR025489">
    <property type="entry name" value="DUF4381"/>
</dbReference>
<keyword evidence="1" id="KW-0472">Membrane</keyword>
<evidence type="ECO:0000313" key="3">
    <source>
        <dbReference type="Proteomes" id="UP000320359"/>
    </source>
</evidence>
<dbReference type="EMBL" id="VJWL01000001">
    <property type="protein sequence ID" value="TRW49369.1"/>
    <property type="molecule type" value="Genomic_DNA"/>
</dbReference>
<dbReference type="RefSeq" id="WP_143233791.1">
    <property type="nucleotide sequence ID" value="NZ_VJWL01000001.1"/>
</dbReference>
<proteinExistence type="predicted"/>
<dbReference type="AlphaFoldDB" id="A0A552X3A2"/>
<keyword evidence="3" id="KW-1185">Reference proteome</keyword>
<protein>
    <submittedName>
        <fullName evidence="2">DUF4381 domain-containing protein</fullName>
    </submittedName>
</protein>
<reference evidence="2 3" key="1">
    <citation type="submission" date="2019-07" db="EMBL/GenBank/DDBJ databases">
        <authorList>
            <person name="Yang M."/>
            <person name="Zhao D."/>
            <person name="Xiang H."/>
        </authorList>
    </citation>
    <scope>NUCLEOTIDE SEQUENCE [LARGE SCALE GENOMIC DNA]</scope>
    <source>
        <strain evidence="2 3">IM1326</strain>
    </source>
</reference>
<organism evidence="2 3">
    <name type="scientific">Aliidiomarina halalkaliphila</name>
    <dbReference type="NCBI Taxonomy" id="2593535"/>
    <lineage>
        <taxon>Bacteria</taxon>
        <taxon>Pseudomonadati</taxon>
        <taxon>Pseudomonadota</taxon>
        <taxon>Gammaproteobacteria</taxon>
        <taxon>Alteromonadales</taxon>
        <taxon>Idiomarinaceae</taxon>
        <taxon>Aliidiomarina</taxon>
    </lineage>
</organism>
<dbReference type="Pfam" id="PF14316">
    <property type="entry name" value="DUF4381"/>
    <property type="match status" value="1"/>
</dbReference>
<name>A0A552X3A2_9GAMM</name>